<dbReference type="InterPro" id="IPR005297">
    <property type="entry name" value="Lipoprotein_repeat"/>
</dbReference>
<dbReference type="Pfam" id="PF03640">
    <property type="entry name" value="Lipoprotein_15"/>
    <property type="match status" value="2"/>
</dbReference>
<dbReference type="AlphaFoldDB" id="A0A8J3WXD6"/>
<evidence type="ECO:0000256" key="1">
    <source>
        <dbReference type="SAM" id="MobiDB-lite"/>
    </source>
</evidence>
<dbReference type="GO" id="GO:0043448">
    <property type="term" value="P:alkane catabolic process"/>
    <property type="evidence" value="ECO:0007669"/>
    <property type="project" value="TreeGrafter"/>
</dbReference>
<protein>
    <recommendedName>
        <fullName evidence="4">Lipoprotein</fullName>
    </recommendedName>
</protein>
<comment type="caution">
    <text evidence="2">The sequence shown here is derived from an EMBL/GenBank/DDBJ whole genome shotgun (WGS) entry which is preliminary data.</text>
</comment>
<accession>A0A8J3WXD6</accession>
<evidence type="ECO:0000313" key="2">
    <source>
        <dbReference type="EMBL" id="GII05125.1"/>
    </source>
</evidence>
<evidence type="ECO:0000313" key="3">
    <source>
        <dbReference type="Proteomes" id="UP000634476"/>
    </source>
</evidence>
<dbReference type="PROSITE" id="PS51257">
    <property type="entry name" value="PROKAR_LIPOPROTEIN"/>
    <property type="match status" value="1"/>
</dbReference>
<sequence length="172" mass="18069">MAVRYAPWLAGTVFALVTLTGCGMDATSAQNSSGQAYATSEAVKEHEGHAFLQASDLGTVLDAEGRTLYRFDRDEPSVSNCDEKCAAEWPPVTTPDQVMVEGIDESLVGTTERSDGTVQVTLGGWPLYRFSGDQIPGDVKGHGAGGAWFASAPDGRKAQAPDGAEPQAPDGY</sequence>
<dbReference type="PANTHER" id="PTHR39335:SF1">
    <property type="entry name" value="BLL4220 PROTEIN"/>
    <property type="match status" value="1"/>
</dbReference>
<organism evidence="2 3">
    <name type="scientific">Planobispora takensis</name>
    <dbReference type="NCBI Taxonomy" id="1367882"/>
    <lineage>
        <taxon>Bacteria</taxon>
        <taxon>Bacillati</taxon>
        <taxon>Actinomycetota</taxon>
        <taxon>Actinomycetes</taxon>
        <taxon>Streptosporangiales</taxon>
        <taxon>Streptosporangiaceae</taxon>
        <taxon>Planobispora</taxon>
    </lineage>
</organism>
<proteinExistence type="predicted"/>
<reference evidence="2" key="1">
    <citation type="submission" date="2021-01" db="EMBL/GenBank/DDBJ databases">
        <title>Whole genome shotgun sequence of Planobispora takensis NBRC 109077.</title>
        <authorList>
            <person name="Komaki H."/>
            <person name="Tamura T."/>
        </authorList>
    </citation>
    <scope>NUCLEOTIDE SEQUENCE</scope>
    <source>
        <strain evidence="2">NBRC 109077</strain>
    </source>
</reference>
<dbReference type="Proteomes" id="UP000634476">
    <property type="component" value="Unassembled WGS sequence"/>
</dbReference>
<dbReference type="RefSeq" id="WP_203879355.1">
    <property type="nucleotide sequence ID" value="NZ_BOOK01000062.1"/>
</dbReference>
<evidence type="ECO:0008006" key="4">
    <source>
        <dbReference type="Google" id="ProtNLM"/>
    </source>
</evidence>
<gene>
    <name evidence="2" type="ORF">Pta02_71330</name>
</gene>
<feature type="region of interest" description="Disordered" evidence="1">
    <location>
        <begin position="141"/>
        <end position="172"/>
    </location>
</feature>
<dbReference type="EMBL" id="BOOK01000062">
    <property type="protein sequence ID" value="GII05125.1"/>
    <property type="molecule type" value="Genomic_DNA"/>
</dbReference>
<dbReference type="PANTHER" id="PTHR39335">
    <property type="entry name" value="BLL4220 PROTEIN"/>
    <property type="match status" value="1"/>
</dbReference>
<name>A0A8J3WXD6_9ACTN</name>
<keyword evidence="3" id="KW-1185">Reference proteome</keyword>